<evidence type="ECO:0000256" key="5">
    <source>
        <dbReference type="ARBA" id="ARBA00022692"/>
    </source>
</evidence>
<dbReference type="InterPro" id="IPR041489">
    <property type="entry name" value="PDZ_6"/>
</dbReference>
<dbReference type="PANTHER" id="PTHR42837:SF2">
    <property type="entry name" value="MEMBRANE METALLOPROTEASE ARASP2, CHLOROPLASTIC-RELATED"/>
    <property type="match status" value="1"/>
</dbReference>
<accession>A8F0R9</accession>
<keyword evidence="6 11" id="KW-0378">Hydrolase</keyword>
<evidence type="ECO:0000256" key="2">
    <source>
        <dbReference type="ARBA" id="ARBA00004141"/>
    </source>
</evidence>
<dbReference type="Gene3D" id="2.30.42.10">
    <property type="match status" value="1"/>
</dbReference>
<dbReference type="EC" id="3.4.24.-" evidence="11"/>
<keyword evidence="11" id="KW-0479">Metal-binding</keyword>
<keyword evidence="9 11" id="KW-0482">Metalloprotease</keyword>
<feature type="transmembrane region" description="Helical" evidence="11">
    <location>
        <begin position="99"/>
        <end position="121"/>
    </location>
</feature>
<feature type="domain" description="PDZ" evidence="12">
    <location>
        <begin position="132"/>
        <end position="163"/>
    </location>
</feature>
<dbReference type="NCBIfam" id="TIGR00054">
    <property type="entry name" value="RIP metalloprotease RseP"/>
    <property type="match status" value="1"/>
</dbReference>
<dbReference type="PROSITE" id="PS50106">
    <property type="entry name" value="PDZ"/>
    <property type="match status" value="1"/>
</dbReference>
<evidence type="ECO:0000256" key="6">
    <source>
        <dbReference type="ARBA" id="ARBA00022801"/>
    </source>
</evidence>
<keyword evidence="5 11" id="KW-0812">Transmembrane</keyword>
<dbReference type="InterPro" id="IPR036034">
    <property type="entry name" value="PDZ_sf"/>
</dbReference>
<dbReference type="EMBL" id="CP000683">
    <property type="protein sequence ID" value="ABV84505.1"/>
    <property type="molecule type" value="Genomic_DNA"/>
</dbReference>
<name>A8F0R9_RICM5</name>
<evidence type="ECO:0000313" key="14">
    <source>
        <dbReference type="Proteomes" id="UP000001311"/>
    </source>
</evidence>
<dbReference type="CDD" id="cd06163">
    <property type="entry name" value="S2P-M50_PDZ_RseP-like"/>
    <property type="match status" value="1"/>
</dbReference>
<dbReference type="GO" id="GO:0046872">
    <property type="term" value="F:metal ion binding"/>
    <property type="evidence" value="ECO:0007669"/>
    <property type="project" value="UniProtKB-KW"/>
</dbReference>
<dbReference type="GO" id="GO:0006508">
    <property type="term" value="P:proteolysis"/>
    <property type="evidence" value="ECO:0007669"/>
    <property type="project" value="UniProtKB-KW"/>
</dbReference>
<dbReference type="HOGENOM" id="CLU_025778_1_0_5"/>
<dbReference type="KEGG" id="rms:RMA_0211"/>
<feature type="transmembrane region" description="Helical" evidence="11">
    <location>
        <begin position="285"/>
        <end position="303"/>
    </location>
</feature>
<dbReference type="CDD" id="cd23081">
    <property type="entry name" value="cpPDZ_EcRseP-like"/>
    <property type="match status" value="1"/>
</dbReference>
<dbReference type="Pfam" id="PF02163">
    <property type="entry name" value="Peptidase_M50"/>
    <property type="match status" value="1"/>
</dbReference>
<comment type="cofactor">
    <cofactor evidence="1 11">
        <name>Zn(2+)</name>
        <dbReference type="ChEBI" id="CHEBI:29105"/>
    </cofactor>
</comment>
<evidence type="ECO:0000256" key="1">
    <source>
        <dbReference type="ARBA" id="ARBA00001947"/>
    </source>
</evidence>
<keyword evidence="7 11" id="KW-0862">Zinc</keyword>
<evidence type="ECO:0000256" key="8">
    <source>
        <dbReference type="ARBA" id="ARBA00022989"/>
    </source>
</evidence>
<evidence type="ECO:0000256" key="10">
    <source>
        <dbReference type="ARBA" id="ARBA00023136"/>
    </source>
</evidence>
<sequence>MFMLSIIGFIITISILVFIHEFGHYCIARYFNVKVEEFSIGFGKALIGITDKKGVRWKICLIPLGGYVKIYGYDRSLMDKTKDVNEKVAFYAKSCLERFLIVAAGPLINYLLAVIIFAGFYCYFGKTAIPPIIGDVVASSPAERADLRAGDKIVKVNDRSVKDFGDVQREILINGFNSSTLTIERKSEEFIVNIMPQEIIISPPEEKQFKKTLRIGIIAKNEPIHTKIGILGGFWEAINTTIDMSALTLNAISQMIVGKRSFDEIGGPVAIAKESGKSIAGGTQMYLLFIAMLSVNLGLLNLLPIPVLDGGHLVFILYEAITGKLPNPKIKNILLQLGAIIIIFLIIISVSNDIQNLFS</sequence>
<feature type="transmembrane region" description="Helical" evidence="11">
    <location>
        <begin position="333"/>
        <end position="351"/>
    </location>
</feature>
<feature type="transmembrane region" description="Helical" evidence="11">
    <location>
        <begin position="6"/>
        <end position="27"/>
    </location>
</feature>
<dbReference type="GO" id="GO:0016020">
    <property type="term" value="C:membrane"/>
    <property type="evidence" value="ECO:0007669"/>
    <property type="project" value="UniProtKB-SubCell"/>
</dbReference>
<comment type="subcellular location">
    <subcellularLocation>
        <location evidence="2">Membrane</location>
        <topology evidence="2">Multi-pass membrane protein</topology>
    </subcellularLocation>
</comment>
<dbReference type="Proteomes" id="UP000001311">
    <property type="component" value="Chromosome"/>
</dbReference>
<dbReference type="GO" id="GO:0004222">
    <property type="term" value="F:metalloendopeptidase activity"/>
    <property type="evidence" value="ECO:0007669"/>
    <property type="project" value="InterPro"/>
</dbReference>
<dbReference type="InterPro" id="IPR001478">
    <property type="entry name" value="PDZ"/>
</dbReference>
<protein>
    <recommendedName>
        <fullName evidence="11">Zinc metalloprotease</fullName>
        <ecNumber evidence="11">3.4.24.-</ecNumber>
    </recommendedName>
</protein>
<dbReference type="SUPFAM" id="SSF50156">
    <property type="entry name" value="PDZ domain-like"/>
    <property type="match status" value="1"/>
</dbReference>
<keyword evidence="8 11" id="KW-1133">Transmembrane helix</keyword>
<evidence type="ECO:0000256" key="4">
    <source>
        <dbReference type="ARBA" id="ARBA00022670"/>
    </source>
</evidence>
<dbReference type="AlphaFoldDB" id="A8F0R9"/>
<evidence type="ECO:0000256" key="3">
    <source>
        <dbReference type="ARBA" id="ARBA00007931"/>
    </source>
</evidence>
<dbReference type="Pfam" id="PF17820">
    <property type="entry name" value="PDZ_6"/>
    <property type="match status" value="1"/>
</dbReference>
<keyword evidence="14" id="KW-1185">Reference proteome</keyword>
<evidence type="ECO:0000256" key="7">
    <source>
        <dbReference type="ARBA" id="ARBA00022833"/>
    </source>
</evidence>
<proteinExistence type="inferred from homology"/>
<dbReference type="PANTHER" id="PTHR42837">
    <property type="entry name" value="REGULATOR OF SIGMA-E PROTEASE RSEP"/>
    <property type="match status" value="1"/>
</dbReference>
<evidence type="ECO:0000256" key="11">
    <source>
        <dbReference type="RuleBase" id="RU362031"/>
    </source>
</evidence>
<keyword evidence="10 11" id="KW-0472">Membrane</keyword>
<gene>
    <name evidence="13" type="ordered locus">RMA_0211</name>
</gene>
<dbReference type="InterPro" id="IPR008915">
    <property type="entry name" value="Peptidase_M50"/>
</dbReference>
<evidence type="ECO:0000259" key="12">
    <source>
        <dbReference type="PROSITE" id="PS50106"/>
    </source>
</evidence>
<keyword evidence="4" id="KW-0645">Protease</keyword>
<reference evidence="13 14" key="1">
    <citation type="journal article" date="2007" name="Genome Res.">
        <title>Lateral gene transfer between obligate intracellular bacteria: evidence from the Rickettsia massiliae genome.</title>
        <authorList>
            <person name="Blanc G."/>
            <person name="Ogata H."/>
            <person name="Robert C."/>
            <person name="Audic S."/>
            <person name="Claverie J.-M."/>
            <person name="Raoult D."/>
        </authorList>
    </citation>
    <scope>NUCLEOTIDE SEQUENCE [LARGE SCALE GENOMIC DNA]</scope>
    <source>
        <strain evidence="14">Mtu5</strain>
    </source>
</reference>
<comment type="similarity">
    <text evidence="3 11">Belongs to the peptidase M50B family.</text>
</comment>
<dbReference type="SMART" id="SM00228">
    <property type="entry name" value="PDZ"/>
    <property type="match status" value="1"/>
</dbReference>
<organism evidence="13 14">
    <name type="scientific">Rickettsia massiliae (strain Mtu5)</name>
    <dbReference type="NCBI Taxonomy" id="416276"/>
    <lineage>
        <taxon>Bacteria</taxon>
        <taxon>Pseudomonadati</taxon>
        <taxon>Pseudomonadota</taxon>
        <taxon>Alphaproteobacteria</taxon>
        <taxon>Rickettsiales</taxon>
        <taxon>Rickettsiaceae</taxon>
        <taxon>Rickettsieae</taxon>
        <taxon>Rickettsia</taxon>
        <taxon>spotted fever group</taxon>
    </lineage>
</organism>
<evidence type="ECO:0000256" key="9">
    <source>
        <dbReference type="ARBA" id="ARBA00023049"/>
    </source>
</evidence>
<evidence type="ECO:0000313" key="13">
    <source>
        <dbReference type="EMBL" id="ABV84505.1"/>
    </source>
</evidence>
<dbReference type="InterPro" id="IPR004387">
    <property type="entry name" value="Pept_M50_Zn"/>
</dbReference>